<name>A0AA88H6T4_ARTSF</name>
<reference evidence="4" key="1">
    <citation type="submission" date="2023-07" db="EMBL/GenBank/DDBJ databases">
        <title>Chromosome-level genome assembly of Artemia franciscana.</title>
        <authorList>
            <person name="Jo E."/>
        </authorList>
    </citation>
    <scope>NUCLEOTIDE SEQUENCE</scope>
    <source>
        <tissue evidence="4">Whole body</tissue>
    </source>
</reference>
<evidence type="ECO:0000256" key="1">
    <source>
        <dbReference type="SAM" id="MobiDB-lite"/>
    </source>
</evidence>
<evidence type="ECO:0000256" key="2">
    <source>
        <dbReference type="SAM" id="Phobius"/>
    </source>
</evidence>
<feature type="chain" id="PRO_5041713238" evidence="3">
    <location>
        <begin position="21"/>
        <end position="144"/>
    </location>
</feature>
<organism evidence="4 5">
    <name type="scientific">Artemia franciscana</name>
    <name type="common">Brine shrimp</name>
    <name type="synonym">Artemia sanfranciscana</name>
    <dbReference type="NCBI Taxonomy" id="6661"/>
    <lineage>
        <taxon>Eukaryota</taxon>
        <taxon>Metazoa</taxon>
        <taxon>Ecdysozoa</taxon>
        <taxon>Arthropoda</taxon>
        <taxon>Crustacea</taxon>
        <taxon>Branchiopoda</taxon>
        <taxon>Anostraca</taxon>
        <taxon>Artemiidae</taxon>
        <taxon>Artemia</taxon>
    </lineage>
</organism>
<comment type="caution">
    <text evidence="4">The sequence shown here is derived from an EMBL/GenBank/DDBJ whole genome shotgun (WGS) entry which is preliminary data.</text>
</comment>
<evidence type="ECO:0000313" key="5">
    <source>
        <dbReference type="Proteomes" id="UP001187531"/>
    </source>
</evidence>
<evidence type="ECO:0000313" key="4">
    <source>
        <dbReference type="EMBL" id="KAK2701616.1"/>
    </source>
</evidence>
<keyword evidence="3" id="KW-0732">Signal</keyword>
<gene>
    <name evidence="4" type="ORF">QYM36_019733</name>
</gene>
<sequence length="144" mass="16097">RSSTICLLVLFFFFIWPTLSVGYPEIVQEKTLERDTEQLGEGSSAICLLVLFLFFIWPTLSVGYPEIVQEKTLERDTETLGEPRAGMTNYIQASSGSDNIQSQDQIAIVSLSLEAEDSPAEEVWQKSSKENDAEKASQLDPKSE</sequence>
<keyword evidence="5" id="KW-1185">Reference proteome</keyword>
<feature type="compositionally biased region" description="Basic and acidic residues" evidence="1">
    <location>
        <begin position="123"/>
        <end position="144"/>
    </location>
</feature>
<keyword evidence="2" id="KW-0812">Transmembrane</keyword>
<feature type="non-terminal residue" evidence="4">
    <location>
        <position position="1"/>
    </location>
</feature>
<evidence type="ECO:0000256" key="3">
    <source>
        <dbReference type="SAM" id="SignalP"/>
    </source>
</evidence>
<feature type="signal peptide" evidence="3">
    <location>
        <begin position="1"/>
        <end position="20"/>
    </location>
</feature>
<dbReference type="EMBL" id="JAVRJZ010002914">
    <property type="protein sequence ID" value="KAK2701616.1"/>
    <property type="molecule type" value="Genomic_DNA"/>
</dbReference>
<dbReference type="Proteomes" id="UP001187531">
    <property type="component" value="Unassembled WGS sequence"/>
</dbReference>
<feature type="region of interest" description="Disordered" evidence="1">
    <location>
        <begin position="119"/>
        <end position="144"/>
    </location>
</feature>
<dbReference type="AlphaFoldDB" id="A0AA88H6T4"/>
<keyword evidence="2" id="KW-1133">Transmembrane helix</keyword>
<protein>
    <submittedName>
        <fullName evidence="4">Uncharacterized protein</fullName>
    </submittedName>
</protein>
<keyword evidence="2" id="KW-0472">Membrane</keyword>
<accession>A0AA88H6T4</accession>
<proteinExistence type="predicted"/>
<feature type="transmembrane region" description="Helical" evidence="2">
    <location>
        <begin position="44"/>
        <end position="65"/>
    </location>
</feature>
<feature type="non-terminal residue" evidence="4">
    <location>
        <position position="144"/>
    </location>
</feature>